<keyword evidence="2 5" id="KW-0812">Transmembrane</keyword>
<gene>
    <name evidence="9" type="ORF">SAPINGB_P001601</name>
</gene>
<name>A0A5E8B6S1_9ASCO</name>
<evidence type="ECO:0000256" key="3">
    <source>
        <dbReference type="ARBA" id="ARBA00022989"/>
    </source>
</evidence>
<proteinExistence type="inferred from homology"/>
<organism evidence="9 10">
    <name type="scientific">Magnusiomyces paraingens</name>
    <dbReference type="NCBI Taxonomy" id="2606893"/>
    <lineage>
        <taxon>Eukaryota</taxon>
        <taxon>Fungi</taxon>
        <taxon>Dikarya</taxon>
        <taxon>Ascomycota</taxon>
        <taxon>Saccharomycotina</taxon>
        <taxon>Dipodascomycetes</taxon>
        <taxon>Dipodascales</taxon>
        <taxon>Dipodascaceae</taxon>
        <taxon>Magnusiomyces</taxon>
    </lineage>
</organism>
<evidence type="ECO:0000313" key="9">
    <source>
        <dbReference type="EMBL" id="VVT47217.1"/>
    </source>
</evidence>
<feature type="transmembrane region" description="Helical" evidence="5">
    <location>
        <begin position="31"/>
        <end position="50"/>
    </location>
</feature>
<dbReference type="EMBL" id="CABVLU010000001">
    <property type="protein sequence ID" value="VVT47217.1"/>
    <property type="molecule type" value="Genomic_DNA"/>
</dbReference>
<keyword evidence="5" id="KW-0813">Transport</keyword>
<accession>A0A5E8B6S1</accession>
<dbReference type="InterPro" id="IPR039542">
    <property type="entry name" value="Erv_N"/>
</dbReference>
<evidence type="ECO:0000256" key="5">
    <source>
        <dbReference type="RuleBase" id="RU369013"/>
    </source>
</evidence>
<comment type="similarity">
    <text evidence="5">Belongs to the ERGIC family.</text>
</comment>
<evidence type="ECO:0000256" key="2">
    <source>
        <dbReference type="ARBA" id="ARBA00022692"/>
    </source>
</evidence>
<dbReference type="GO" id="GO:0006888">
    <property type="term" value="P:endoplasmic reticulum to Golgi vesicle-mediated transport"/>
    <property type="evidence" value="ECO:0007669"/>
    <property type="project" value="UniProtKB-UniRule"/>
</dbReference>
<dbReference type="GO" id="GO:0006890">
    <property type="term" value="P:retrograde vesicle-mediated transport, Golgi to endoplasmic reticulum"/>
    <property type="evidence" value="ECO:0007669"/>
    <property type="project" value="TreeGrafter"/>
</dbReference>
<dbReference type="GO" id="GO:0033116">
    <property type="term" value="C:endoplasmic reticulum-Golgi intermediate compartment membrane"/>
    <property type="evidence" value="ECO:0007669"/>
    <property type="project" value="UniProtKB-SubCell"/>
</dbReference>
<evidence type="ECO:0000259" key="8">
    <source>
        <dbReference type="Pfam" id="PF13850"/>
    </source>
</evidence>
<sequence>MASFHYKWLKRMDFYGKVSPKYMRRKTNYPLWLQMIIIIFLVFVLWGLVLDHLEADELYSFRVDGGDSVETSLQINVDITVATPCSALIVNVLDKSNDRMFASEVLHLDDVQFQAPVEDVNAAGYAGSSFNSADDPLANTPNGKHILGLLEQLAPPAEISAPELESRSQSLLSVLRSAKQSTKYRRSTPLPAQIKHDLAADSPDASPPSEYTDGSVGCRVYGSFPVTKVQGTLHIISKAVFLSGGRISSAERRLLTSQAARDDMWLKHRNRFPPSHYIFTQINFTHYIDELSFGAYYPKVINPLDGTRSHWPVRALRHRVATFFRSTKSTDSDMKSASPALTKKIHNLMSEFRARASAISAYNYFLSIVPTTYKSSRTGKSVATSQYAVTEQVRDLSWDYVFDNGNFGPEFVEDLPNEDERLQLDAFKKAVLETHGDEERIKNNAFSTSSMQPPGIYFQYDLDPLLLEITETRTSFLLFLVRLVNILAGIYVLSIAFVTFVIDRRGGTGSKGVSSASEKEGLLDDKTFLENVAYAPN</sequence>
<dbReference type="Proteomes" id="UP000398389">
    <property type="component" value="Unassembled WGS sequence"/>
</dbReference>
<evidence type="ECO:0000259" key="7">
    <source>
        <dbReference type="Pfam" id="PF07970"/>
    </source>
</evidence>
<dbReference type="PANTHER" id="PTHR10984:SF81">
    <property type="entry name" value="ER-DERIVED VESICLES PROTEIN ERV41"/>
    <property type="match status" value="1"/>
</dbReference>
<dbReference type="OrthoDB" id="5541786at2759"/>
<evidence type="ECO:0000256" key="1">
    <source>
        <dbReference type="ARBA" id="ARBA00004370"/>
    </source>
</evidence>
<dbReference type="GO" id="GO:0005789">
    <property type="term" value="C:endoplasmic reticulum membrane"/>
    <property type="evidence" value="ECO:0007669"/>
    <property type="project" value="UniProtKB-SubCell"/>
</dbReference>
<dbReference type="Pfam" id="PF07970">
    <property type="entry name" value="COPIIcoated_ERV"/>
    <property type="match status" value="1"/>
</dbReference>
<reference evidence="9 10" key="1">
    <citation type="submission" date="2019-09" db="EMBL/GenBank/DDBJ databases">
        <authorList>
            <person name="Brejova B."/>
        </authorList>
    </citation>
    <scope>NUCLEOTIDE SEQUENCE [LARGE SCALE GENOMIC DNA]</scope>
</reference>
<feature type="domain" description="Endoplasmic reticulum vesicle transporter C-terminal" evidence="7">
    <location>
        <begin position="216"/>
        <end position="493"/>
    </location>
</feature>
<keyword evidence="5" id="KW-0333">Golgi apparatus</keyword>
<feature type="domain" description="Endoplasmic reticulum vesicle transporter N-terminal" evidence="8">
    <location>
        <begin position="9"/>
        <end position="100"/>
    </location>
</feature>
<evidence type="ECO:0000256" key="6">
    <source>
        <dbReference type="SAM" id="MobiDB-lite"/>
    </source>
</evidence>
<dbReference type="GeneID" id="43580422"/>
<keyword evidence="5" id="KW-0931">ER-Golgi transport</keyword>
<dbReference type="GO" id="GO:0000139">
    <property type="term" value="C:Golgi membrane"/>
    <property type="evidence" value="ECO:0007669"/>
    <property type="project" value="UniProtKB-SubCell"/>
</dbReference>
<feature type="region of interest" description="Disordered" evidence="6">
    <location>
        <begin position="182"/>
        <end position="212"/>
    </location>
</feature>
<keyword evidence="3 5" id="KW-1133">Transmembrane helix</keyword>
<dbReference type="Pfam" id="PF13850">
    <property type="entry name" value="ERGIC_N"/>
    <property type="match status" value="1"/>
</dbReference>
<evidence type="ECO:0000256" key="4">
    <source>
        <dbReference type="ARBA" id="ARBA00023136"/>
    </source>
</evidence>
<comment type="function">
    <text evidence="5">Plays a role in transport between endoplasmic reticulum and Golgi.</text>
</comment>
<keyword evidence="10" id="KW-1185">Reference proteome</keyword>
<dbReference type="InterPro" id="IPR012936">
    <property type="entry name" value="Erv_C"/>
</dbReference>
<comment type="subcellular location">
    <subcellularLocation>
        <location evidence="5">Endoplasmic reticulum membrane</location>
        <topology evidence="5">Multi-pass membrane protein</topology>
    </subcellularLocation>
    <subcellularLocation>
        <location evidence="5">Endoplasmic reticulum-Golgi intermediate compartment membrane</location>
        <topology evidence="5">Multi-pass membrane protein</topology>
    </subcellularLocation>
    <subcellularLocation>
        <location evidence="5">Golgi apparatus membrane</location>
        <topology evidence="5">Multi-pass membrane protein</topology>
    </subcellularLocation>
    <subcellularLocation>
        <location evidence="1">Membrane</location>
    </subcellularLocation>
</comment>
<protein>
    <recommendedName>
        <fullName evidence="5">Endoplasmic reticulum-Golgi intermediate compartment protein</fullName>
    </recommendedName>
</protein>
<dbReference type="PANTHER" id="PTHR10984">
    <property type="entry name" value="ENDOPLASMIC RETICULUM-GOLGI INTERMEDIATE COMPARTMENT PROTEIN"/>
    <property type="match status" value="1"/>
</dbReference>
<keyword evidence="5" id="KW-0256">Endoplasmic reticulum</keyword>
<feature type="transmembrane region" description="Helical" evidence="5">
    <location>
        <begin position="476"/>
        <end position="502"/>
    </location>
</feature>
<evidence type="ECO:0000313" key="10">
    <source>
        <dbReference type="Proteomes" id="UP000398389"/>
    </source>
</evidence>
<dbReference type="GO" id="GO:0030134">
    <property type="term" value="C:COPII-coated ER to Golgi transport vesicle"/>
    <property type="evidence" value="ECO:0007669"/>
    <property type="project" value="TreeGrafter"/>
</dbReference>
<dbReference type="AlphaFoldDB" id="A0A5E8B6S1"/>
<dbReference type="InterPro" id="IPR045888">
    <property type="entry name" value="Erv"/>
</dbReference>
<keyword evidence="4 5" id="KW-0472">Membrane</keyword>
<dbReference type="RefSeq" id="XP_031852213.1">
    <property type="nucleotide sequence ID" value="XM_031996322.1"/>
</dbReference>